<dbReference type="EMBL" id="CP002961">
    <property type="protein sequence ID" value="AFK01626.1"/>
    <property type="molecule type" value="Genomic_DNA"/>
</dbReference>
<protein>
    <submittedName>
        <fullName evidence="1">Uncharacterized protein</fullName>
    </submittedName>
</protein>
<evidence type="ECO:0000313" key="2">
    <source>
        <dbReference type="Proteomes" id="UP000002875"/>
    </source>
</evidence>
<keyword evidence="2" id="KW-1185">Reference proteome</keyword>
<dbReference type="Proteomes" id="UP000002875">
    <property type="component" value="Chromosome"/>
</dbReference>
<proteinExistence type="predicted"/>
<sequence>MLNKLCLLIYFFTILYSSKSMQILIFGNIDRITLKTINFSRQKGRKYLIFVKPIDNIA</sequence>
<name>A0ABM5MX00_EMTOG</name>
<gene>
    <name evidence="1" type="ordered locus">Emtol_0472</name>
</gene>
<accession>A0ABM5MX00</accession>
<evidence type="ECO:0000313" key="1">
    <source>
        <dbReference type="EMBL" id="AFK01626.1"/>
    </source>
</evidence>
<organism evidence="1 2">
    <name type="scientific">Emticicia oligotrophica (strain DSM 17448 / CIP 109782 / MTCC 6937 / GPTSA100-15)</name>
    <dbReference type="NCBI Taxonomy" id="929562"/>
    <lineage>
        <taxon>Bacteria</taxon>
        <taxon>Pseudomonadati</taxon>
        <taxon>Bacteroidota</taxon>
        <taxon>Cytophagia</taxon>
        <taxon>Cytophagales</taxon>
        <taxon>Leadbetterellaceae</taxon>
        <taxon>Emticicia</taxon>
    </lineage>
</organism>
<reference evidence="1 2" key="1">
    <citation type="submission" date="2011-07" db="EMBL/GenBank/DDBJ databases">
        <title>The complete genome of chromosome of Emticicia oligotrophica DSM 17448.</title>
        <authorList>
            <consortium name="US DOE Joint Genome Institute (JGI-PGF)"/>
            <person name="Lucas S."/>
            <person name="Han J."/>
            <person name="Lapidus A."/>
            <person name="Bruce D."/>
            <person name="Goodwin L."/>
            <person name="Pitluck S."/>
            <person name="Peters L."/>
            <person name="Kyrpides N."/>
            <person name="Mavromatis K."/>
            <person name="Ivanova N."/>
            <person name="Ovchinnikova G."/>
            <person name="Teshima H."/>
            <person name="Detter J.C."/>
            <person name="Tapia R."/>
            <person name="Han C."/>
            <person name="Land M."/>
            <person name="Hauser L."/>
            <person name="Markowitz V."/>
            <person name="Cheng J.-F."/>
            <person name="Hugenholtz P."/>
            <person name="Woyke T."/>
            <person name="Wu D."/>
            <person name="Tindall B."/>
            <person name="Pomrenke H."/>
            <person name="Brambilla E."/>
            <person name="Klenk H.-P."/>
            <person name="Eisen J.A."/>
        </authorList>
    </citation>
    <scope>NUCLEOTIDE SEQUENCE [LARGE SCALE GENOMIC DNA]</scope>
    <source>
        <strain evidence="1 2">DSM 17448</strain>
    </source>
</reference>